<organism evidence="1 2">
    <name type="scientific">Paenibacillus mesotrionivorans</name>
    <dbReference type="NCBI Taxonomy" id="3160968"/>
    <lineage>
        <taxon>Bacteria</taxon>
        <taxon>Bacillati</taxon>
        <taxon>Bacillota</taxon>
        <taxon>Bacilli</taxon>
        <taxon>Bacillales</taxon>
        <taxon>Paenibacillaceae</taxon>
        <taxon>Paenibacillus</taxon>
    </lineage>
</organism>
<evidence type="ECO:0000313" key="1">
    <source>
        <dbReference type="EMBL" id="MFM9332449.1"/>
    </source>
</evidence>
<sequence length="448" mass="48862">MIPFRFIHAADLHLDSPFAGLSGVPEAVRQLLRGSTFAALDSLTELAIREKADFVLIAGDVYDSADRSLRAQLRFHNAMKRLAENGISAFVVHGNHDPLDGREAKLGWPSGIHMFKPGEVERVPVVLEGRGHVADIQGISYPTAAVQENYAQRFGAGAGGVYQIGLLHANVDGSPEHADYAPCSLKELAAAGLDYWALGHVHTRRVLSEKPWVVYPGNIQGRSVRETGAKGCYVVEVDGSGATELQFRVLDAVRWLAREVSIADCSTEQELKEALERAMEEARMEAEGRPSVLRLVLTGRGRLHGKLQGGYARDLAEELRRAELERWELTEEESGAGEGMPLVWLEKLTVRTGVAADREALLQSEGFLGELLRLAADLENEPEALHDFAGECLEPLLGHHRAGALLRKTGLAADGTAVPGIKTEFASELLKQASEWLLDHLLDEEEGA</sequence>
<evidence type="ECO:0000313" key="2">
    <source>
        <dbReference type="Proteomes" id="UP001631969"/>
    </source>
</evidence>
<keyword evidence="2" id="KW-1185">Reference proteome</keyword>
<accession>A0ACC7P5W1</accession>
<comment type="caution">
    <text evidence="1">The sequence shown here is derived from an EMBL/GenBank/DDBJ whole genome shotgun (WGS) entry which is preliminary data.</text>
</comment>
<reference evidence="1" key="1">
    <citation type="submission" date="2024-12" db="EMBL/GenBank/DDBJ databases">
        <authorList>
            <person name="Wu N."/>
        </authorList>
    </citation>
    <scope>NUCLEOTIDE SEQUENCE</scope>
    <source>
        <strain evidence="1">P15</strain>
    </source>
</reference>
<dbReference type="EMBL" id="JBJURJ010000031">
    <property type="protein sequence ID" value="MFM9332449.1"/>
    <property type="molecule type" value="Genomic_DNA"/>
</dbReference>
<gene>
    <name evidence="1" type="ORF">ACI1P1_29555</name>
</gene>
<proteinExistence type="predicted"/>
<keyword evidence="1" id="KW-0269">Exonuclease</keyword>
<dbReference type="Proteomes" id="UP001631969">
    <property type="component" value="Unassembled WGS sequence"/>
</dbReference>
<keyword evidence="1" id="KW-0378">Hydrolase</keyword>
<name>A0ACC7P5W1_9BACL</name>
<keyword evidence="1" id="KW-0540">Nuclease</keyword>
<protein>
    <submittedName>
        <fullName evidence="1">Exonuclease SbcCD subunit D</fullName>
    </submittedName>
</protein>